<protein>
    <submittedName>
        <fullName evidence="1">Uncharacterized protein</fullName>
    </submittedName>
</protein>
<dbReference type="HOGENOM" id="CLU_152377_0_0_5"/>
<proteinExistence type="predicted"/>
<dbReference type="Proteomes" id="UP000006512">
    <property type="component" value="Unassembled WGS sequence"/>
</dbReference>
<dbReference type="AlphaFoldDB" id="F4QR79"/>
<dbReference type="STRING" id="715226.ABI_37480"/>
<organism evidence="1 2">
    <name type="scientific">Asticcacaulis biprosthecium C19</name>
    <dbReference type="NCBI Taxonomy" id="715226"/>
    <lineage>
        <taxon>Bacteria</taxon>
        <taxon>Pseudomonadati</taxon>
        <taxon>Pseudomonadota</taxon>
        <taxon>Alphaproteobacteria</taxon>
        <taxon>Caulobacterales</taxon>
        <taxon>Caulobacteraceae</taxon>
        <taxon>Asticcacaulis</taxon>
    </lineage>
</organism>
<sequence>MSRSRITITFDETSRIFVARYFGEIEGDDINDGMMGQLLKVDEIWTYDCIIDMRRYDGTVLVGEIEDLGKRWALFANGRDRGCFTAIISDDSLVRARLPVTQSLFPTRTTELFNSFDEGLDWIKVQRGYLQKALAV</sequence>
<gene>
    <name evidence="1" type="ORF">ABI_37480</name>
</gene>
<dbReference type="RefSeq" id="WP_006274530.1">
    <property type="nucleotide sequence ID" value="NZ_GL883079.1"/>
</dbReference>
<evidence type="ECO:0000313" key="1">
    <source>
        <dbReference type="EMBL" id="EGF90716.1"/>
    </source>
</evidence>
<dbReference type="OrthoDB" id="7172619at2"/>
<dbReference type="EMBL" id="GL883079">
    <property type="protein sequence ID" value="EGF90716.1"/>
    <property type="molecule type" value="Genomic_DNA"/>
</dbReference>
<accession>F4QR79</accession>
<reference evidence="2" key="1">
    <citation type="submission" date="2011-03" db="EMBL/GenBank/DDBJ databases">
        <title>Draft genome sequence of Brevundimonas diminuta.</title>
        <authorList>
            <person name="Brown P.J.B."/>
            <person name="Buechlein A."/>
            <person name="Hemmerich C."/>
            <person name="Brun Y.V."/>
        </authorList>
    </citation>
    <scope>NUCLEOTIDE SEQUENCE [LARGE SCALE GENOMIC DNA]</scope>
    <source>
        <strain evidence="2">C19</strain>
    </source>
</reference>
<keyword evidence="2" id="KW-1185">Reference proteome</keyword>
<evidence type="ECO:0000313" key="2">
    <source>
        <dbReference type="Proteomes" id="UP000006512"/>
    </source>
</evidence>
<name>F4QR79_9CAUL</name>